<comment type="subcellular location">
    <subcellularLocation>
        <location evidence="1">Membrane</location>
        <topology evidence="1">Multi-pass membrane protein</topology>
    </subcellularLocation>
</comment>
<feature type="transmembrane region" description="Helical" evidence="5">
    <location>
        <begin position="96"/>
        <end position="118"/>
    </location>
</feature>
<feature type="transmembrane region" description="Helical" evidence="5">
    <location>
        <begin position="250"/>
        <end position="266"/>
    </location>
</feature>
<dbReference type="InterPro" id="IPR000620">
    <property type="entry name" value="EamA_dom"/>
</dbReference>
<gene>
    <name evidence="7" type="ORF">MGWOODY_XGa495</name>
</gene>
<feature type="domain" description="EamA" evidence="6">
    <location>
        <begin position="10"/>
        <end position="142"/>
    </location>
</feature>
<organism evidence="7">
    <name type="scientific">hydrothermal vent metagenome</name>
    <dbReference type="NCBI Taxonomy" id="652676"/>
    <lineage>
        <taxon>unclassified sequences</taxon>
        <taxon>metagenomes</taxon>
        <taxon>ecological metagenomes</taxon>
    </lineage>
</organism>
<sequence length="301" mass="32284">MNTAVSPRDYLLLLGVGLIWSSSFLFIKLAISTVPPYTLTAARIAVAVVILAGYLTFKRQGLPTDIKNWTIFAVLGLFGTALPFTLISWGEVYIDSGLTAVLMGTMPVATAMLAHLFIADERFNFGTGLGIMIGFGGLIILIGADALHSLDTGVIAQFAIIIGAVSYAVSTTFARRFARLPGPVMSTGSTLAGLIWVLPMAIVLEQPWTLRPDGVAVISVLILGIVATALASLIFYYLIHRVGATTFSQVNYIIPVFGAAWGILFLHEVPDWRIPTALVLVLSGIFIVSRTAKNKARDIET</sequence>
<feature type="domain" description="EamA" evidence="6">
    <location>
        <begin position="156"/>
        <end position="289"/>
    </location>
</feature>
<accession>A0A160TR74</accession>
<evidence type="ECO:0000259" key="6">
    <source>
        <dbReference type="Pfam" id="PF00892"/>
    </source>
</evidence>
<evidence type="ECO:0000256" key="5">
    <source>
        <dbReference type="SAM" id="Phobius"/>
    </source>
</evidence>
<name>A0A160TR74_9ZZZZ</name>
<dbReference type="PANTHER" id="PTHR32322">
    <property type="entry name" value="INNER MEMBRANE TRANSPORTER"/>
    <property type="match status" value="1"/>
</dbReference>
<proteinExistence type="predicted"/>
<evidence type="ECO:0000256" key="1">
    <source>
        <dbReference type="ARBA" id="ARBA00004141"/>
    </source>
</evidence>
<feature type="transmembrane region" description="Helical" evidence="5">
    <location>
        <begin position="216"/>
        <end position="238"/>
    </location>
</feature>
<feature type="transmembrane region" description="Helical" evidence="5">
    <location>
        <begin position="272"/>
        <end position="289"/>
    </location>
</feature>
<keyword evidence="4 5" id="KW-0472">Membrane</keyword>
<feature type="transmembrane region" description="Helical" evidence="5">
    <location>
        <begin position="12"/>
        <end position="31"/>
    </location>
</feature>
<evidence type="ECO:0000256" key="3">
    <source>
        <dbReference type="ARBA" id="ARBA00022989"/>
    </source>
</evidence>
<feature type="transmembrane region" description="Helical" evidence="5">
    <location>
        <begin position="69"/>
        <end position="90"/>
    </location>
</feature>
<evidence type="ECO:0000313" key="7">
    <source>
        <dbReference type="EMBL" id="CUS51184.1"/>
    </source>
</evidence>
<dbReference type="InterPro" id="IPR050638">
    <property type="entry name" value="AA-Vitamin_Transporters"/>
</dbReference>
<dbReference type="PANTHER" id="PTHR32322:SF9">
    <property type="entry name" value="AMINO-ACID METABOLITE EFFLUX PUMP-RELATED"/>
    <property type="match status" value="1"/>
</dbReference>
<evidence type="ECO:0000256" key="2">
    <source>
        <dbReference type="ARBA" id="ARBA00022692"/>
    </source>
</evidence>
<dbReference type="SUPFAM" id="SSF103481">
    <property type="entry name" value="Multidrug resistance efflux transporter EmrE"/>
    <property type="match status" value="2"/>
</dbReference>
<dbReference type="EMBL" id="CZRL01000056">
    <property type="protein sequence ID" value="CUS51184.1"/>
    <property type="molecule type" value="Genomic_DNA"/>
</dbReference>
<dbReference type="GO" id="GO:0016020">
    <property type="term" value="C:membrane"/>
    <property type="evidence" value="ECO:0007669"/>
    <property type="project" value="UniProtKB-SubCell"/>
</dbReference>
<feature type="transmembrane region" description="Helical" evidence="5">
    <location>
        <begin position="125"/>
        <end position="148"/>
    </location>
</feature>
<keyword evidence="2 5" id="KW-0812">Transmembrane</keyword>
<dbReference type="Pfam" id="PF00892">
    <property type="entry name" value="EamA"/>
    <property type="match status" value="2"/>
</dbReference>
<reference evidence="7" key="1">
    <citation type="submission" date="2015-10" db="EMBL/GenBank/DDBJ databases">
        <authorList>
            <person name="Gilbert D.G."/>
        </authorList>
    </citation>
    <scope>NUCLEOTIDE SEQUENCE</scope>
</reference>
<evidence type="ECO:0000256" key="4">
    <source>
        <dbReference type="ARBA" id="ARBA00023136"/>
    </source>
</evidence>
<keyword evidence="3 5" id="KW-1133">Transmembrane helix</keyword>
<dbReference type="AlphaFoldDB" id="A0A160TR74"/>
<protein>
    <submittedName>
        <fullName evidence="7">Permease of the drug/metabolite transporter (DMT) superfamily</fullName>
    </submittedName>
</protein>
<feature type="transmembrane region" description="Helical" evidence="5">
    <location>
        <begin position="186"/>
        <end position="204"/>
    </location>
</feature>
<dbReference type="InterPro" id="IPR037185">
    <property type="entry name" value="EmrE-like"/>
</dbReference>
<feature type="transmembrane region" description="Helical" evidence="5">
    <location>
        <begin position="154"/>
        <end position="174"/>
    </location>
</feature>
<feature type="transmembrane region" description="Helical" evidence="5">
    <location>
        <begin position="37"/>
        <end position="57"/>
    </location>
</feature>